<evidence type="ECO:0000313" key="2">
    <source>
        <dbReference type="Proteomes" id="UP000006329"/>
    </source>
</evidence>
<organism evidence="1 2">
    <name type="scientific">Leptospira santarosai str. MOR084</name>
    <dbReference type="NCBI Taxonomy" id="1049984"/>
    <lineage>
        <taxon>Bacteria</taxon>
        <taxon>Pseudomonadati</taxon>
        <taxon>Spirochaetota</taxon>
        <taxon>Spirochaetia</taxon>
        <taxon>Leptospirales</taxon>
        <taxon>Leptospiraceae</taxon>
        <taxon>Leptospira</taxon>
    </lineage>
</organism>
<comment type="caution">
    <text evidence="1">The sequence shown here is derived from an EMBL/GenBank/DDBJ whole genome shotgun (WGS) entry which is preliminary data.</text>
</comment>
<gene>
    <name evidence="1" type="ORF">LEP1GSC179_2441</name>
</gene>
<dbReference type="EMBL" id="AHON02000044">
    <property type="protein sequence ID" value="EKO33721.1"/>
    <property type="molecule type" value="Genomic_DNA"/>
</dbReference>
<protein>
    <submittedName>
        <fullName evidence="1">Uncharacterized protein</fullName>
    </submittedName>
</protein>
<sequence length="54" mass="6455">MHPYRRFVNCLTIYRKFVSKLRFAVFCGSNQSFDINSYFFLIGVFYETVSNTNL</sequence>
<dbReference type="AlphaFoldDB" id="A0A0E2BFL7"/>
<name>A0A0E2BFL7_9LEPT</name>
<proteinExistence type="predicted"/>
<keyword evidence="2" id="KW-1185">Reference proteome</keyword>
<reference evidence="1" key="1">
    <citation type="submission" date="2012-10" db="EMBL/GenBank/DDBJ databases">
        <authorList>
            <person name="Harkins D.M."/>
            <person name="Durkin A.S."/>
            <person name="Brinkac L.M."/>
            <person name="Haft D.H."/>
            <person name="Selengut J.D."/>
            <person name="Sanka R."/>
            <person name="DePew J."/>
            <person name="Purushe J."/>
            <person name="Matthias M.A."/>
            <person name="Vinetz J.M."/>
            <person name="Sutton G.G."/>
            <person name="Nierman W.C."/>
            <person name="Fouts D.E."/>
        </authorList>
    </citation>
    <scope>NUCLEOTIDE SEQUENCE [LARGE SCALE GENOMIC DNA]</scope>
    <source>
        <strain evidence="1">MOR084</strain>
    </source>
</reference>
<accession>A0A0E2BFL7</accession>
<dbReference type="Proteomes" id="UP000006329">
    <property type="component" value="Unassembled WGS sequence"/>
</dbReference>
<evidence type="ECO:0000313" key="1">
    <source>
        <dbReference type="EMBL" id="EKO33721.1"/>
    </source>
</evidence>